<keyword evidence="2" id="KW-1133">Transmembrane helix</keyword>
<dbReference type="InterPro" id="IPR010718">
    <property type="entry name" value="DUF1294"/>
</dbReference>
<dbReference type="Pfam" id="PF00313">
    <property type="entry name" value="CSD"/>
    <property type="match status" value="1"/>
</dbReference>
<evidence type="ECO:0000256" key="2">
    <source>
        <dbReference type="SAM" id="Phobius"/>
    </source>
</evidence>
<dbReference type="GeneID" id="84652948"/>
<dbReference type="PANTHER" id="PTHR12962:SF1">
    <property type="entry name" value="COLD SHOCK DOMAIN-CONTAINING PROTEIN CG9705"/>
    <property type="match status" value="1"/>
</dbReference>
<feature type="transmembrane region" description="Helical" evidence="2">
    <location>
        <begin position="196"/>
        <end position="215"/>
    </location>
</feature>
<accession>A0ABT9HDX9</accession>
<dbReference type="SUPFAM" id="SSF50249">
    <property type="entry name" value="Nucleic acid-binding proteins"/>
    <property type="match status" value="1"/>
</dbReference>
<protein>
    <submittedName>
        <fullName evidence="4">DUF1294 domain-containing protein</fullName>
    </submittedName>
</protein>
<keyword evidence="1" id="KW-0597">Phosphoprotein</keyword>
<dbReference type="Pfam" id="PF06961">
    <property type="entry name" value="DUF1294"/>
    <property type="match status" value="1"/>
</dbReference>
<sequence>MKTKQINIRKQGHIKKWQDDKGFGFIETAAGESVFFHVSAFKAPRRPEIGEQVVFTVGQDNQGRLQAKDVQELSFVQQKMAQKNNQIRQRNHKRSAQAEFETGQKKRLFLGVGFYGVLILLAVMNKLSWLVVAWYVILGVITYGMYAKDKAAAQNGDWRTPESTLHLLSTLGGWVGALVAQTYLRHKSQKPEFRIVYYLTVIINLAGLLFIMVNGGDLTGLKALF</sequence>
<dbReference type="PANTHER" id="PTHR12962">
    <property type="entry name" value="CALCIUM-REGULATED HEAT STABLE PROTEIN CRHSP-24-RELATED"/>
    <property type="match status" value="1"/>
</dbReference>
<dbReference type="EMBL" id="JAVAJI010000002">
    <property type="protein sequence ID" value="MDP4543976.1"/>
    <property type="molecule type" value="Genomic_DNA"/>
</dbReference>
<feature type="domain" description="CSD" evidence="3">
    <location>
        <begin position="9"/>
        <end position="72"/>
    </location>
</feature>
<dbReference type="CDD" id="cd04458">
    <property type="entry name" value="CSP_CDS"/>
    <property type="match status" value="1"/>
</dbReference>
<gene>
    <name evidence="4" type="ORF">Q8P09_02640</name>
</gene>
<feature type="transmembrane region" description="Helical" evidence="2">
    <location>
        <begin position="112"/>
        <end position="145"/>
    </location>
</feature>
<dbReference type="SMART" id="SM00357">
    <property type="entry name" value="CSP"/>
    <property type="match status" value="1"/>
</dbReference>
<dbReference type="Proteomes" id="UP001228171">
    <property type="component" value="Unassembled WGS sequence"/>
</dbReference>
<dbReference type="InterPro" id="IPR052069">
    <property type="entry name" value="Ca-reg_mRNA-binding_domain"/>
</dbReference>
<comment type="caution">
    <text evidence="4">The sequence shown here is derived from an EMBL/GenBank/DDBJ whole genome shotgun (WGS) entry which is preliminary data.</text>
</comment>
<dbReference type="Gene3D" id="2.40.50.140">
    <property type="entry name" value="Nucleic acid-binding proteins"/>
    <property type="match status" value="1"/>
</dbReference>
<dbReference type="InterPro" id="IPR012340">
    <property type="entry name" value="NA-bd_OB-fold"/>
</dbReference>
<proteinExistence type="predicted"/>
<dbReference type="PROSITE" id="PS51857">
    <property type="entry name" value="CSD_2"/>
    <property type="match status" value="1"/>
</dbReference>
<evidence type="ECO:0000259" key="3">
    <source>
        <dbReference type="PROSITE" id="PS51857"/>
    </source>
</evidence>
<keyword evidence="2" id="KW-0812">Transmembrane</keyword>
<dbReference type="InterPro" id="IPR002059">
    <property type="entry name" value="CSP_DNA-bd"/>
</dbReference>
<dbReference type="RefSeq" id="WP_068403995.1">
    <property type="nucleotide sequence ID" value="NZ_CAJGZG010000012.1"/>
</dbReference>
<evidence type="ECO:0000256" key="1">
    <source>
        <dbReference type="ARBA" id="ARBA00022553"/>
    </source>
</evidence>
<evidence type="ECO:0000313" key="4">
    <source>
        <dbReference type="EMBL" id="MDP4543976.1"/>
    </source>
</evidence>
<dbReference type="InterPro" id="IPR011129">
    <property type="entry name" value="CSD"/>
</dbReference>
<organism evidence="4 5">
    <name type="scientific">Psychrobacter faecalis</name>
    <dbReference type="NCBI Taxonomy" id="180588"/>
    <lineage>
        <taxon>Bacteria</taxon>
        <taxon>Pseudomonadati</taxon>
        <taxon>Pseudomonadota</taxon>
        <taxon>Gammaproteobacteria</taxon>
        <taxon>Moraxellales</taxon>
        <taxon>Moraxellaceae</taxon>
        <taxon>Psychrobacter</taxon>
    </lineage>
</organism>
<keyword evidence="2" id="KW-0472">Membrane</keyword>
<reference evidence="4 5" key="1">
    <citation type="submission" date="2023-08" db="EMBL/GenBank/DDBJ databases">
        <authorList>
            <person name="Kumar R."/>
        </authorList>
    </citation>
    <scope>NUCLEOTIDE SEQUENCE [LARGE SCALE GENOMIC DNA]</scope>
    <source>
        <strain evidence="4 5">LUR13</strain>
    </source>
</reference>
<name>A0ABT9HDX9_9GAMM</name>
<evidence type="ECO:0000313" key="5">
    <source>
        <dbReference type="Proteomes" id="UP001228171"/>
    </source>
</evidence>
<keyword evidence="5" id="KW-1185">Reference proteome</keyword>